<sequence>MTKYIVEVRRQLKNRPGLTVEIEFPTQEEAEAYIQTVYDDYVKGQEDQVDYETLTYSEEQFQKEILVRKRNEKGKTIFCLLLTTYMKTM</sequence>
<comment type="caution">
    <text evidence="1">The sequence shown here is derived from an EMBL/GenBank/DDBJ whole genome shotgun (WGS) entry which is preliminary data.</text>
</comment>
<dbReference type="OrthoDB" id="2972700at2"/>
<evidence type="ECO:0000313" key="2">
    <source>
        <dbReference type="Proteomes" id="UP000054099"/>
    </source>
</evidence>
<dbReference type="RefSeq" id="WP_061972269.1">
    <property type="nucleotide sequence ID" value="NZ_FMAV01000002.1"/>
</dbReference>
<dbReference type="AlphaFoldDB" id="A0A0V8J8B3"/>
<dbReference type="Proteomes" id="UP000054099">
    <property type="component" value="Unassembled WGS sequence"/>
</dbReference>
<dbReference type="EMBL" id="LNQN01000002">
    <property type="protein sequence ID" value="KSU83431.1"/>
    <property type="molecule type" value="Genomic_DNA"/>
</dbReference>
<evidence type="ECO:0000313" key="1">
    <source>
        <dbReference type="EMBL" id="KSU83431.1"/>
    </source>
</evidence>
<protein>
    <submittedName>
        <fullName evidence="1">Uncharacterized protein</fullName>
    </submittedName>
</protein>
<accession>A0A0V8J8B3</accession>
<organism evidence="1 2">
    <name type="scientific">Fictibacillus enclensis</name>
    <dbReference type="NCBI Taxonomy" id="1017270"/>
    <lineage>
        <taxon>Bacteria</taxon>
        <taxon>Bacillati</taxon>
        <taxon>Bacillota</taxon>
        <taxon>Bacilli</taxon>
        <taxon>Bacillales</taxon>
        <taxon>Fictibacillaceae</taxon>
        <taxon>Fictibacillus</taxon>
    </lineage>
</organism>
<gene>
    <name evidence="1" type="ORF">AS030_12765</name>
</gene>
<reference evidence="1 2" key="1">
    <citation type="journal article" date="2014" name="Antonie Van Leeuwenhoek">
        <title>Fictibacillus enclensis sp. nov., isolated from marine sediment.</title>
        <authorList>
            <person name="Dastager S.G."/>
            <person name="Mawlankar R."/>
            <person name="Srinivasan K."/>
            <person name="Tang S.K."/>
            <person name="Lee J.C."/>
            <person name="Ramana V.V."/>
            <person name="Shouche Y.S."/>
        </authorList>
    </citation>
    <scope>NUCLEOTIDE SEQUENCE [LARGE SCALE GENOMIC DNA]</scope>
    <source>
        <strain evidence="1 2">NIO-1003</strain>
    </source>
</reference>
<proteinExistence type="predicted"/>
<name>A0A0V8J8B3_9BACL</name>
<keyword evidence="2" id="KW-1185">Reference proteome</keyword>